<dbReference type="CDD" id="cd00010">
    <property type="entry name" value="AAI_LTSS"/>
    <property type="match status" value="1"/>
</dbReference>
<feature type="region of interest" description="Disordered" evidence="5">
    <location>
        <begin position="118"/>
        <end position="163"/>
    </location>
</feature>
<proteinExistence type="inferred from homology"/>
<feature type="compositionally biased region" description="Gly residues" evidence="5">
    <location>
        <begin position="144"/>
        <end position="157"/>
    </location>
</feature>
<dbReference type="AlphaFoldDB" id="A0A8J5EZU0"/>
<gene>
    <name evidence="7" type="ORF">ZIOFF_061317</name>
</gene>
<comment type="caution">
    <text evidence="7">The sequence shown here is derived from an EMBL/GenBank/DDBJ whole genome shotgun (WGS) entry which is preliminary data.</text>
</comment>
<evidence type="ECO:0000313" key="7">
    <source>
        <dbReference type="EMBL" id="KAG6477885.1"/>
    </source>
</evidence>
<dbReference type="Gene3D" id="1.10.110.10">
    <property type="entry name" value="Plant lipid-transfer and hydrophobic proteins"/>
    <property type="match status" value="1"/>
</dbReference>
<evidence type="ECO:0000256" key="4">
    <source>
        <dbReference type="ARBA" id="ARBA00023180"/>
    </source>
</evidence>
<dbReference type="SUPFAM" id="SSF47699">
    <property type="entry name" value="Bifunctional inhibitor/lipid-transfer protein/seed storage 2S albumin"/>
    <property type="match status" value="1"/>
</dbReference>
<keyword evidence="2" id="KW-0732">Signal</keyword>
<feature type="compositionally biased region" description="Basic and acidic residues" evidence="5">
    <location>
        <begin position="276"/>
        <end position="290"/>
    </location>
</feature>
<feature type="region of interest" description="Disordered" evidence="5">
    <location>
        <begin position="251"/>
        <end position="290"/>
    </location>
</feature>
<dbReference type="Pfam" id="PF14368">
    <property type="entry name" value="LTP_2"/>
    <property type="match status" value="1"/>
</dbReference>
<evidence type="ECO:0000256" key="5">
    <source>
        <dbReference type="SAM" id="MobiDB-lite"/>
    </source>
</evidence>
<evidence type="ECO:0000313" key="8">
    <source>
        <dbReference type="Proteomes" id="UP000734854"/>
    </source>
</evidence>
<comment type="similarity">
    <text evidence="1">Belongs to the plant LTP family.</text>
</comment>
<name>A0A8J5EZU0_ZINOF</name>
<dbReference type="InterPro" id="IPR043325">
    <property type="entry name" value="LTSS"/>
</dbReference>
<evidence type="ECO:0000259" key="6">
    <source>
        <dbReference type="Pfam" id="PF14368"/>
    </source>
</evidence>
<dbReference type="Proteomes" id="UP000734854">
    <property type="component" value="Unassembled WGS sequence"/>
</dbReference>
<dbReference type="InterPro" id="IPR036312">
    <property type="entry name" value="Bifun_inhib/LTP/seed_sf"/>
</dbReference>
<dbReference type="EMBL" id="JACMSC010000017">
    <property type="protein sequence ID" value="KAG6477885.1"/>
    <property type="molecule type" value="Genomic_DNA"/>
</dbReference>
<evidence type="ECO:0000256" key="1">
    <source>
        <dbReference type="ARBA" id="ARBA00009748"/>
    </source>
</evidence>
<keyword evidence="3" id="KW-1015">Disulfide bond</keyword>
<evidence type="ECO:0000256" key="3">
    <source>
        <dbReference type="ARBA" id="ARBA00023157"/>
    </source>
</evidence>
<accession>A0A8J5EZU0</accession>
<feature type="compositionally biased region" description="Pro residues" evidence="5">
    <location>
        <begin position="120"/>
        <end position="129"/>
    </location>
</feature>
<feature type="domain" description="Bifunctional inhibitor/plant lipid transfer protein/seed storage helical" evidence="6">
    <location>
        <begin position="26"/>
        <end position="113"/>
    </location>
</feature>
<protein>
    <recommendedName>
        <fullName evidence="6">Bifunctional inhibitor/plant lipid transfer protein/seed storage helical domain-containing protein</fullName>
    </recommendedName>
</protein>
<dbReference type="PANTHER" id="PTHR33044">
    <property type="entry name" value="BIFUNCTIONAL INHIBITOR/LIPID-TRANSFER PROTEIN/SEED STORAGE 2S ALBUMIN SUPERFAMILY PROTEIN-RELATED"/>
    <property type="match status" value="1"/>
</dbReference>
<keyword evidence="8" id="KW-1185">Reference proteome</keyword>
<sequence length="527" mass="58333">MTTNTIQFQSGSGNRIDMEKAAAALVLLAVAMGATASGVKDQQCAANLLPCSQYLNATGKPPESCCRVFRNEVENELSCLCAILHNSAILKSFNMNSTRASQFASDCGVTNTSICASSGPMPPPAPLPLAPSERLGKSHRYGESSGGAGAAGGSDGGDGIRSERPAVRGESAALLAVPQRHRQAAGVLLQGVPQRGGKRTVLPLRHPTQLGHLEILPHEQHQGLPVRQRLRRHQHEHLRLFRSDASSSAITTRSFRSARADRKQQGAGGNGTEWEGGMKSKDSVEPGESTRKTGWLDLARKNDGLDALLCQDRLARPSQEDWQVECSALLGRLVGLTLPRRMVGRILYYARKISWLNPTRKTSGSDALLGRLEDWRVRCSALPGRLVRLTLLRRMTGRMLCYARKIGWLNPARKTSKSNVLLGRSRWLNPAKKTGRPNDLLCQENRWARPNQEDWWIRCSALSGGLVGQMLYFVKKTGRLWSESILKYYQSVWDSFRRDYLFQELHRAAGLDELAFVLVDRRRVKLL</sequence>
<keyword evidence="4" id="KW-0325">Glycoprotein</keyword>
<evidence type="ECO:0000256" key="2">
    <source>
        <dbReference type="ARBA" id="ARBA00022729"/>
    </source>
</evidence>
<organism evidence="7 8">
    <name type="scientific">Zingiber officinale</name>
    <name type="common">Ginger</name>
    <name type="synonym">Amomum zingiber</name>
    <dbReference type="NCBI Taxonomy" id="94328"/>
    <lineage>
        <taxon>Eukaryota</taxon>
        <taxon>Viridiplantae</taxon>
        <taxon>Streptophyta</taxon>
        <taxon>Embryophyta</taxon>
        <taxon>Tracheophyta</taxon>
        <taxon>Spermatophyta</taxon>
        <taxon>Magnoliopsida</taxon>
        <taxon>Liliopsida</taxon>
        <taxon>Zingiberales</taxon>
        <taxon>Zingiberaceae</taxon>
        <taxon>Zingiber</taxon>
    </lineage>
</organism>
<reference evidence="7 8" key="1">
    <citation type="submission" date="2020-08" db="EMBL/GenBank/DDBJ databases">
        <title>Plant Genome Project.</title>
        <authorList>
            <person name="Zhang R.-G."/>
        </authorList>
    </citation>
    <scope>NUCLEOTIDE SEQUENCE [LARGE SCALE GENOMIC DNA]</scope>
    <source>
        <tissue evidence="7">Rhizome</tissue>
    </source>
</reference>
<dbReference type="InterPro" id="IPR016140">
    <property type="entry name" value="Bifunc_inhib/LTP/seed_store"/>
</dbReference>